<proteinExistence type="predicted"/>
<dbReference type="InterPro" id="IPR046848">
    <property type="entry name" value="E_motif"/>
</dbReference>
<organism evidence="3 4">
    <name type="scientific">Kingdonia uniflora</name>
    <dbReference type="NCBI Taxonomy" id="39325"/>
    <lineage>
        <taxon>Eukaryota</taxon>
        <taxon>Viridiplantae</taxon>
        <taxon>Streptophyta</taxon>
        <taxon>Embryophyta</taxon>
        <taxon>Tracheophyta</taxon>
        <taxon>Spermatophyta</taxon>
        <taxon>Magnoliopsida</taxon>
        <taxon>Ranunculales</taxon>
        <taxon>Circaeasteraceae</taxon>
        <taxon>Kingdonia</taxon>
    </lineage>
</organism>
<dbReference type="InterPro" id="IPR002885">
    <property type="entry name" value="PPR_rpt"/>
</dbReference>
<evidence type="ECO:0000313" key="4">
    <source>
        <dbReference type="Proteomes" id="UP000541444"/>
    </source>
</evidence>
<reference evidence="3 4" key="1">
    <citation type="journal article" date="2020" name="IScience">
        <title>Genome Sequencing of the Endangered Kingdonia uniflora (Circaeasteraceae, Ranunculales) Reveals Potential Mechanisms of Evolutionary Specialization.</title>
        <authorList>
            <person name="Sun Y."/>
            <person name="Deng T."/>
            <person name="Zhang A."/>
            <person name="Moore M.J."/>
            <person name="Landis J.B."/>
            <person name="Lin N."/>
            <person name="Zhang H."/>
            <person name="Zhang X."/>
            <person name="Huang J."/>
            <person name="Zhang X."/>
            <person name="Sun H."/>
            <person name="Wang H."/>
        </authorList>
    </citation>
    <scope>NUCLEOTIDE SEQUENCE [LARGE SCALE GENOMIC DNA]</scope>
    <source>
        <strain evidence="3">TB1705</strain>
        <tissue evidence="3">Leaf</tissue>
    </source>
</reference>
<evidence type="ECO:0008006" key="5">
    <source>
        <dbReference type="Google" id="ProtNLM"/>
    </source>
</evidence>
<keyword evidence="4" id="KW-1185">Reference proteome</keyword>
<dbReference type="InterPro" id="IPR046960">
    <property type="entry name" value="PPR_At4g14850-like_plant"/>
</dbReference>
<dbReference type="OrthoDB" id="185373at2759"/>
<evidence type="ECO:0000256" key="2">
    <source>
        <dbReference type="PROSITE-ProRule" id="PRU00708"/>
    </source>
</evidence>
<dbReference type="NCBIfam" id="TIGR00756">
    <property type="entry name" value="PPR"/>
    <property type="match status" value="2"/>
</dbReference>
<dbReference type="AlphaFoldDB" id="A0A7J7LDJ7"/>
<dbReference type="Pfam" id="PF01535">
    <property type="entry name" value="PPR"/>
    <property type="match status" value="3"/>
</dbReference>
<keyword evidence="1" id="KW-0677">Repeat</keyword>
<comment type="caution">
    <text evidence="3">The sequence shown here is derived from an EMBL/GenBank/DDBJ whole genome shotgun (WGS) entry which is preliminary data.</text>
</comment>
<feature type="repeat" description="PPR" evidence="2">
    <location>
        <begin position="25"/>
        <end position="59"/>
    </location>
</feature>
<sequence>MYAMARGDTGVIKARKVFDTMTQRNVVTWNSMLAMYLRLGCVDEGQGTFDVMLERNGVSWTTMIARCMHSGKSRQVLALCHQMWRARVEVDEMKRSSIASWTTVITGLAKLGRGSEAFDVFCSMLSVGEGERVPDEVTFLRVLCACSNTGMVNEGRHYFKYMTQAYDIEPRIEHYGCFVDLLNHVGLQDKAYELIGTMSLKPNKAVWGALLGGYRIHRNIKLASYVGDNLISKLKPIEAVIGYFTLLSNAYASADRWVDVANVRQKMVEMGVKKPLGHSQIQVNGVIH</sequence>
<dbReference type="GO" id="GO:0003723">
    <property type="term" value="F:RNA binding"/>
    <property type="evidence" value="ECO:0007669"/>
    <property type="project" value="InterPro"/>
</dbReference>
<dbReference type="Proteomes" id="UP000541444">
    <property type="component" value="Unassembled WGS sequence"/>
</dbReference>
<dbReference type="PANTHER" id="PTHR47926:SF526">
    <property type="entry name" value="PENTACOTRIPEPTIDE-REPEAT REGION OF PRORP DOMAIN-CONTAINING PROTEIN"/>
    <property type="match status" value="1"/>
</dbReference>
<dbReference type="Pfam" id="PF20431">
    <property type="entry name" value="E_motif"/>
    <property type="match status" value="1"/>
</dbReference>
<dbReference type="InterPro" id="IPR011990">
    <property type="entry name" value="TPR-like_helical_dom_sf"/>
</dbReference>
<dbReference type="FunFam" id="1.25.40.10:FF:000242">
    <property type="entry name" value="Pentatricopeptide repeat-containing protein"/>
    <property type="match status" value="1"/>
</dbReference>
<dbReference type="EMBL" id="JACGCM010002358">
    <property type="protein sequence ID" value="KAF6140610.1"/>
    <property type="molecule type" value="Genomic_DNA"/>
</dbReference>
<dbReference type="GO" id="GO:0009451">
    <property type="term" value="P:RNA modification"/>
    <property type="evidence" value="ECO:0007669"/>
    <property type="project" value="InterPro"/>
</dbReference>
<protein>
    <recommendedName>
        <fullName evidence="5">Pentatricopeptide repeat-containing protein</fullName>
    </recommendedName>
</protein>
<accession>A0A7J7LDJ7</accession>
<dbReference type="Gene3D" id="1.25.40.10">
    <property type="entry name" value="Tetratricopeptide repeat domain"/>
    <property type="match status" value="2"/>
</dbReference>
<name>A0A7J7LDJ7_9MAGN</name>
<dbReference type="PANTHER" id="PTHR47926">
    <property type="entry name" value="PENTATRICOPEPTIDE REPEAT-CONTAINING PROTEIN"/>
    <property type="match status" value="1"/>
</dbReference>
<evidence type="ECO:0000256" key="1">
    <source>
        <dbReference type="ARBA" id="ARBA00022737"/>
    </source>
</evidence>
<dbReference type="PROSITE" id="PS51375">
    <property type="entry name" value="PPR"/>
    <property type="match status" value="2"/>
</dbReference>
<gene>
    <name evidence="3" type="ORF">GIB67_013903</name>
</gene>
<evidence type="ECO:0000313" key="3">
    <source>
        <dbReference type="EMBL" id="KAF6140610.1"/>
    </source>
</evidence>
<feature type="repeat" description="PPR" evidence="2">
    <location>
        <begin position="97"/>
        <end position="131"/>
    </location>
</feature>